<comment type="caution">
    <text evidence="1">The sequence shown here is derived from an EMBL/GenBank/DDBJ whole genome shotgun (WGS) entry which is preliminary data.</text>
</comment>
<gene>
    <name evidence="1" type="ORF">CR103_20940</name>
</gene>
<dbReference type="Proteomes" id="UP000228593">
    <property type="component" value="Unassembled WGS sequence"/>
</dbReference>
<evidence type="ECO:0000313" key="2">
    <source>
        <dbReference type="Proteomes" id="UP000228593"/>
    </source>
</evidence>
<protein>
    <submittedName>
        <fullName evidence="1">Asparagine amidohydrolase</fullName>
    </submittedName>
</protein>
<dbReference type="EMBL" id="PDOB01000058">
    <property type="protein sequence ID" value="PIL37903.1"/>
    <property type="molecule type" value="Genomic_DNA"/>
</dbReference>
<dbReference type="Pfam" id="PF06089">
    <property type="entry name" value="Asparaginase_II"/>
    <property type="match status" value="1"/>
</dbReference>
<accession>A0A2G8SW34</accession>
<dbReference type="OrthoDB" id="9780674at2"/>
<evidence type="ECO:0000313" key="1">
    <source>
        <dbReference type="EMBL" id="PIL37903.1"/>
    </source>
</evidence>
<keyword evidence="2" id="KW-1185">Reference proteome</keyword>
<dbReference type="AlphaFoldDB" id="A0A2G8SW34"/>
<sequence length="341" mass="36170">MKSVPLVATTRGYPSTGYITENLHLGSVAVVDTAGKLLWSAGDPDFMTFTRSALKPFQALPFLLADGPARFGLTSAELALLCASHSGEPSHIAKVESILAKAGCDETELECGCHAPLYYDSVNLPVPPGRHWRTVHHNCSGKHSGFLAWCRLHGQPSAGYVDPFHPLQQAIRATLADTVGLDAAAMPTGLDGCSAPNYALPLARLAHLYARLAQGANDARLGAPLGDLFDAMTDHPDLVSGEARCDLAYMAAGGGDWVSKVGADAVQTIGIRSAGIGIAIKILDGATRSLQAATFSVLDQLGLLDGRRRSLLDAYREPELKNARGMVVGHIRPLFTLRREA</sequence>
<dbReference type="PANTHER" id="PTHR42110">
    <property type="entry name" value="L-ASPARAGINASE, PUTATIVE (AFU_ORTHOLOGUE AFUA_3G11890)-RELATED"/>
    <property type="match status" value="1"/>
</dbReference>
<reference evidence="1 2" key="1">
    <citation type="submission" date="2017-10" db="EMBL/GenBank/DDBJ databases">
        <title>Massilia psychrophilum sp. nov., a novel purple-pigmented bacterium isolated from Tianshan glacier, Xinjiang Municipality, China.</title>
        <authorList>
            <person name="Wang H."/>
        </authorList>
    </citation>
    <scope>NUCLEOTIDE SEQUENCE [LARGE SCALE GENOMIC DNA]</scope>
    <source>
        <strain evidence="1 2">JCM 30813</strain>
    </source>
</reference>
<organism evidence="1 2">
    <name type="scientific">Massilia psychrophila</name>
    <dbReference type="NCBI Taxonomy" id="1603353"/>
    <lineage>
        <taxon>Bacteria</taxon>
        <taxon>Pseudomonadati</taxon>
        <taxon>Pseudomonadota</taxon>
        <taxon>Betaproteobacteria</taxon>
        <taxon>Burkholderiales</taxon>
        <taxon>Oxalobacteraceae</taxon>
        <taxon>Telluria group</taxon>
        <taxon>Massilia</taxon>
    </lineage>
</organism>
<name>A0A2G8SW34_9BURK</name>
<dbReference type="PANTHER" id="PTHR42110:SF1">
    <property type="entry name" value="L-ASPARAGINASE, PUTATIVE (AFU_ORTHOLOGUE AFUA_3G11890)-RELATED"/>
    <property type="match status" value="1"/>
</dbReference>
<keyword evidence="1" id="KW-0378">Hydrolase</keyword>
<dbReference type="InterPro" id="IPR010349">
    <property type="entry name" value="Asparaginase_II"/>
</dbReference>
<dbReference type="GO" id="GO:0016787">
    <property type="term" value="F:hydrolase activity"/>
    <property type="evidence" value="ECO:0007669"/>
    <property type="project" value="UniProtKB-KW"/>
</dbReference>
<proteinExistence type="predicted"/>
<dbReference type="RefSeq" id="WP_099917868.1">
    <property type="nucleotide sequence ID" value="NZ_BMHS01000027.1"/>
</dbReference>